<name>A0AAN7VUY2_9COLE</name>
<organism evidence="3 4">
    <name type="scientific">Pyrocoelia pectoralis</name>
    <dbReference type="NCBI Taxonomy" id="417401"/>
    <lineage>
        <taxon>Eukaryota</taxon>
        <taxon>Metazoa</taxon>
        <taxon>Ecdysozoa</taxon>
        <taxon>Arthropoda</taxon>
        <taxon>Hexapoda</taxon>
        <taxon>Insecta</taxon>
        <taxon>Pterygota</taxon>
        <taxon>Neoptera</taxon>
        <taxon>Endopterygota</taxon>
        <taxon>Coleoptera</taxon>
        <taxon>Polyphaga</taxon>
        <taxon>Elateriformia</taxon>
        <taxon>Elateroidea</taxon>
        <taxon>Lampyridae</taxon>
        <taxon>Lampyrinae</taxon>
        <taxon>Pyrocoelia</taxon>
    </lineage>
</organism>
<evidence type="ECO:0000256" key="1">
    <source>
        <dbReference type="PROSITE-ProRule" id="PRU00325"/>
    </source>
</evidence>
<accession>A0AAN7VUY2</accession>
<comment type="caution">
    <text evidence="3">The sequence shown here is derived from an EMBL/GenBank/DDBJ whole genome shotgun (WGS) entry which is preliminary data.</text>
</comment>
<keyword evidence="1" id="KW-0862">Zinc</keyword>
<evidence type="ECO:0000259" key="2">
    <source>
        <dbReference type="PROSITE" id="PS50966"/>
    </source>
</evidence>
<dbReference type="Pfam" id="PF09588">
    <property type="entry name" value="YqaJ"/>
    <property type="match status" value="1"/>
</dbReference>
<dbReference type="Proteomes" id="UP001329430">
    <property type="component" value="Chromosome 1"/>
</dbReference>
<dbReference type="InterPro" id="IPR011604">
    <property type="entry name" value="PDDEXK-like_dom_sf"/>
</dbReference>
<dbReference type="InterPro" id="IPR051703">
    <property type="entry name" value="NF-kappa-B_Signaling_Reg"/>
</dbReference>
<protein>
    <recommendedName>
        <fullName evidence="2">SWIM-type domain-containing protein</fullName>
    </recommendedName>
</protein>
<evidence type="ECO:0000313" key="3">
    <source>
        <dbReference type="EMBL" id="KAK5650906.1"/>
    </source>
</evidence>
<dbReference type="InterPro" id="IPR019080">
    <property type="entry name" value="YqaJ_viral_recombinase"/>
</dbReference>
<dbReference type="GO" id="GO:0006281">
    <property type="term" value="P:DNA repair"/>
    <property type="evidence" value="ECO:0007669"/>
    <property type="project" value="UniProtKB-ARBA"/>
</dbReference>
<dbReference type="InterPro" id="IPR011335">
    <property type="entry name" value="Restrct_endonuc-II-like"/>
</dbReference>
<dbReference type="Gene3D" id="3.90.320.10">
    <property type="match status" value="1"/>
</dbReference>
<reference evidence="3 4" key="1">
    <citation type="journal article" date="2024" name="Insects">
        <title>An Improved Chromosome-Level Genome Assembly of the Firefly Pyrocoelia pectoralis.</title>
        <authorList>
            <person name="Fu X."/>
            <person name="Meyer-Rochow V.B."/>
            <person name="Ballantyne L."/>
            <person name="Zhu X."/>
        </authorList>
    </citation>
    <scope>NUCLEOTIDE SEQUENCE [LARGE SCALE GENOMIC DNA]</scope>
    <source>
        <strain evidence="3">XCY_ONT2</strain>
    </source>
</reference>
<dbReference type="PROSITE" id="PS50966">
    <property type="entry name" value="ZF_SWIM"/>
    <property type="match status" value="1"/>
</dbReference>
<keyword evidence="1" id="KW-0863">Zinc-finger</keyword>
<evidence type="ECO:0000313" key="4">
    <source>
        <dbReference type="Proteomes" id="UP001329430"/>
    </source>
</evidence>
<dbReference type="PANTHER" id="PTHR46609">
    <property type="entry name" value="EXONUCLEASE, PHAGE-TYPE/RECB, C-TERMINAL DOMAIN-CONTAINING PROTEIN"/>
    <property type="match status" value="1"/>
</dbReference>
<keyword evidence="1" id="KW-0479">Metal-binding</keyword>
<dbReference type="EMBL" id="JAVRBK010000001">
    <property type="protein sequence ID" value="KAK5650906.1"/>
    <property type="molecule type" value="Genomic_DNA"/>
</dbReference>
<gene>
    <name evidence="3" type="ORF">RI129_001935</name>
</gene>
<dbReference type="PANTHER" id="PTHR46609:SF8">
    <property type="entry name" value="YQAJ VIRAL RECOMBINASE DOMAIN-CONTAINING PROTEIN"/>
    <property type="match status" value="1"/>
</dbReference>
<dbReference type="InterPro" id="IPR007527">
    <property type="entry name" value="Znf_SWIM"/>
</dbReference>
<dbReference type="GO" id="GO:0008270">
    <property type="term" value="F:zinc ion binding"/>
    <property type="evidence" value="ECO:0007669"/>
    <property type="project" value="UniProtKB-KW"/>
</dbReference>
<keyword evidence="4" id="KW-1185">Reference proteome</keyword>
<sequence>MAQKHVLKVSSLNSYFKDELKLVEKGENAMESGHVLNMVYNETLRVIKGSVHASMKDKLYKVEIFLDEDNTISHSSCTCPRGQLSCHHVAALGLFAHYNLSVTDQSCGWSAPKVNKNNEQMVQTIDQMYPSKEYRASKRKVTEQEINNLQEELASFGGAVGFTWLLAPNVPSKNKDIAVNIAGLIFSSAFQNNQQKCDYFKNKIFELTTGQSKNPLWLTVKKFRLTASNFGAVLNACRRNSYPPSLYKRLTGTYNLDGVKSVQWGCDNEGSATLAFTAALGMAVNPAGLYLHPCGYLGASPDGLVGNDALIEIKCPFKYRNCDLMEALSNDRKYICIYNNQEKKFVVNEQHDYFQQIQGQLHILNKKKCYLVVWTPNTAVVLEVLRNEEWAKNIAVLQNFYLNRFLEHLLNIEM</sequence>
<dbReference type="CDD" id="cd22343">
    <property type="entry name" value="PDDEXK_lambda_exonuclease-like"/>
    <property type="match status" value="1"/>
</dbReference>
<proteinExistence type="predicted"/>
<dbReference type="AlphaFoldDB" id="A0AAN7VUY2"/>
<dbReference type="SUPFAM" id="SSF52980">
    <property type="entry name" value="Restriction endonuclease-like"/>
    <property type="match status" value="1"/>
</dbReference>
<feature type="domain" description="SWIM-type" evidence="2">
    <location>
        <begin position="60"/>
        <end position="97"/>
    </location>
</feature>